<evidence type="ECO:0000313" key="2">
    <source>
        <dbReference type="Proteomes" id="UP001498469"/>
    </source>
</evidence>
<organism evidence="1 2">
    <name type="scientific">Clostridium frigoriphilum</name>
    <dbReference type="NCBI Taxonomy" id="443253"/>
    <lineage>
        <taxon>Bacteria</taxon>
        <taxon>Bacillati</taxon>
        <taxon>Bacillota</taxon>
        <taxon>Clostridia</taxon>
        <taxon>Eubacteriales</taxon>
        <taxon>Clostridiaceae</taxon>
        <taxon>Clostridium</taxon>
    </lineage>
</organism>
<dbReference type="EMBL" id="JAZHFS010000019">
    <property type="protein sequence ID" value="MEF2114140.1"/>
    <property type="molecule type" value="Genomic_DNA"/>
</dbReference>
<accession>A0ABU7UUM0</accession>
<proteinExistence type="predicted"/>
<dbReference type="RefSeq" id="WP_216252843.1">
    <property type="nucleotide sequence ID" value="NZ_JAZHFS010000019.1"/>
</dbReference>
<comment type="caution">
    <text evidence="1">The sequence shown here is derived from an EMBL/GenBank/DDBJ whole genome shotgun (WGS) entry which is preliminary data.</text>
</comment>
<evidence type="ECO:0008006" key="3">
    <source>
        <dbReference type="Google" id="ProtNLM"/>
    </source>
</evidence>
<evidence type="ECO:0000313" key="1">
    <source>
        <dbReference type="EMBL" id="MEF2114140.1"/>
    </source>
</evidence>
<reference evidence="1 2" key="1">
    <citation type="submission" date="2023-11" db="EMBL/GenBank/DDBJ databases">
        <title>Draft genome sequence of a psychrophilic Clostridium strain from permafrost water brine.</title>
        <authorList>
            <person name="Shcherbakova V.A."/>
            <person name="Trubitsyn V.E."/>
            <person name="Zakharyuk A.G."/>
        </authorList>
    </citation>
    <scope>NUCLEOTIDE SEQUENCE [LARGE SCALE GENOMIC DNA]</scope>
    <source>
        <strain evidence="1 2">14F</strain>
    </source>
</reference>
<protein>
    <recommendedName>
        <fullName evidence="3">Polyketide cyclase / dehydrase and lipid transport</fullName>
    </recommendedName>
</protein>
<keyword evidence="2" id="KW-1185">Reference proteome</keyword>
<name>A0ABU7UUM0_9CLOT</name>
<sequence>MGKARISEVTAYFNSNIKSVWNVVTNNSNCKWRSDIERIEILNDGKEFIEYTHSGNATKFSITKKKEYSEYEFNIGNKMFNGSWTGHFSVTESGGTKIIFTENIFVKNPIIKILSYFFMDLKKMQNTYVSDLKVELGE</sequence>
<dbReference type="Proteomes" id="UP001498469">
    <property type="component" value="Unassembled WGS sequence"/>
</dbReference>
<gene>
    <name evidence="1" type="ORF">SJI18_17750</name>
</gene>